<feature type="chain" id="PRO_5045858108" evidence="1">
    <location>
        <begin position="22"/>
        <end position="133"/>
    </location>
</feature>
<reference evidence="2" key="1">
    <citation type="submission" date="2022-07" db="EMBL/GenBank/DDBJ databases">
        <title>Genetic diversity of Erwinia pyrifoliae.</title>
        <authorList>
            <person name="Park D.S."/>
            <person name="Ham H."/>
        </authorList>
    </citation>
    <scope>NUCLEOTIDE SEQUENCE</scope>
    <source>
        <strain evidence="2">CP201486</strain>
    </source>
</reference>
<gene>
    <name evidence="2" type="ORF">NYP84_14855</name>
</gene>
<sequence>MSKIINGIALLTASLSLSTFSMTDFSGKWIGSINDEDGAPYSNLSLKINQTGEKLNGSYCYVTQKGNRIDCADDGEDNLHGSVSGDKANIFFNSTFGGKNGRAELSINQQGYDVEISQRSHRRGVLCPQVFFT</sequence>
<name>A0ABY5X660_ERWPY</name>
<protein>
    <submittedName>
        <fullName evidence="2">Uncharacterized protein</fullName>
    </submittedName>
</protein>
<feature type="signal peptide" evidence="1">
    <location>
        <begin position="1"/>
        <end position="21"/>
    </location>
</feature>
<evidence type="ECO:0000313" key="3">
    <source>
        <dbReference type="Proteomes" id="UP001058553"/>
    </source>
</evidence>
<keyword evidence="1" id="KW-0732">Signal</keyword>
<proteinExistence type="predicted"/>
<evidence type="ECO:0000256" key="1">
    <source>
        <dbReference type="SAM" id="SignalP"/>
    </source>
</evidence>
<accession>A0ABY5X660</accession>
<keyword evidence="3" id="KW-1185">Reference proteome</keyword>
<dbReference type="EMBL" id="CP103445">
    <property type="protein sequence ID" value="UWS32878.1"/>
    <property type="molecule type" value="Genomic_DNA"/>
</dbReference>
<organism evidence="2 3">
    <name type="scientific">Erwinia pyrifoliae</name>
    <dbReference type="NCBI Taxonomy" id="79967"/>
    <lineage>
        <taxon>Bacteria</taxon>
        <taxon>Pseudomonadati</taxon>
        <taxon>Pseudomonadota</taxon>
        <taxon>Gammaproteobacteria</taxon>
        <taxon>Enterobacterales</taxon>
        <taxon>Erwiniaceae</taxon>
        <taxon>Erwinia</taxon>
    </lineage>
</organism>
<dbReference type="GeneID" id="92239015"/>
<evidence type="ECO:0000313" key="2">
    <source>
        <dbReference type="EMBL" id="UWS32878.1"/>
    </source>
</evidence>
<dbReference type="Proteomes" id="UP001058553">
    <property type="component" value="Chromosome"/>
</dbReference>
<dbReference type="RefSeq" id="WP_012667010.1">
    <property type="nucleotide sequence ID" value="NZ_CP023567.1"/>
</dbReference>